<evidence type="ECO:0000313" key="3">
    <source>
        <dbReference type="Proteomes" id="UP001443914"/>
    </source>
</evidence>
<dbReference type="Pfam" id="PF00646">
    <property type="entry name" value="F-box"/>
    <property type="match status" value="1"/>
</dbReference>
<dbReference type="SUPFAM" id="SSF52047">
    <property type="entry name" value="RNI-like"/>
    <property type="match status" value="1"/>
</dbReference>
<keyword evidence="3" id="KW-1185">Reference proteome</keyword>
<feature type="domain" description="F-box" evidence="1">
    <location>
        <begin position="36"/>
        <end position="72"/>
    </location>
</feature>
<evidence type="ECO:0000259" key="1">
    <source>
        <dbReference type="PROSITE" id="PS50181"/>
    </source>
</evidence>
<dbReference type="PANTHER" id="PTHR34145">
    <property type="entry name" value="OS02G0105600 PROTEIN"/>
    <property type="match status" value="1"/>
</dbReference>
<dbReference type="CDD" id="cd22160">
    <property type="entry name" value="F-box_AtFBL13-like"/>
    <property type="match status" value="1"/>
</dbReference>
<dbReference type="InterPro" id="IPR001810">
    <property type="entry name" value="F-box_dom"/>
</dbReference>
<dbReference type="AlphaFoldDB" id="A0AAW1GUU3"/>
<dbReference type="PROSITE" id="PS50181">
    <property type="entry name" value="FBOX"/>
    <property type="match status" value="1"/>
</dbReference>
<dbReference type="Proteomes" id="UP001443914">
    <property type="component" value="Unassembled WGS sequence"/>
</dbReference>
<name>A0AAW1GUU3_SAPOF</name>
<dbReference type="SUPFAM" id="SSF81383">
    <property type="entry name" value="F-box domain"/>
    <property type="match status" value="1"/>
</dbReference>
<accession>A0AAW1GUU3</accession>
<dbReference type="InterPro" id="IPR053781">
    <property type="entry name" value="F-box_AtFBL13-like"/>
</dbReference>
<dbReference type="EMBL" id="JBDFQZ010000014">
    <property type="protein sequence ID" value="KAK9667285.1"/>
    <property type="molecule type" value="Genomic_DNA"/>
</dbReference>
<dbReference type="InterPro" id="IPR032675">
    <property type="entry name" value="LRR_dom_sf"/>
</dbReference>
<dbReference type="Pfam" id="PF23622">
    <property type="entry name" value="LRR_At1g61320_AtMIF1"/>
    <property type="match status" value="1"/>
</dbReference>
<dbReference type="Gene3D" id="1.20.1280.50">
    <property type="match status" value="1"/>
</dbReference>
<evidence type="ECO:0000313" key="2">
    <source>
        <dbReference type="EMBL" id="KAK9667285.1"/>
    </source>
</evidence>
<dbReference type="Gene3D" id="3.80.10.10">
    <property type="entry name" value="Ribonuclease Inhibitor"/>
    <property type="match status" value="1"/>
</dbReference>
<dbReference type="InterPro" id="IPR053772">
    <property type="entry name" value="At1g61320/At1g61330-like"/>
</dbReference>
<comment type="caution">
    <text evidence="2">The sequence shown here is derived from an EMBL/GenBank/DDBJ whole genome shotgun (WGS) entry which is preliminary data.</text>
</comment>
<dbReference type="InterPro" id="IPR055357">
    <property type="entry name" value="LRR_At1g61320_AtMIF1"/>
</dbReference>
<reference evidence="2" key="1">
    <citation type="submission" date="2024-03" db="EMBL/GenBank/DDBJ databases">
        <title>WGS assembly of Saponaria officinalis var. Norfolk2.</title>
        <authorList>
            <person name="Jenkins J."/>
            <person name="Shu S."/>
            <person name="Grimwood J."/>
            <person name="Barry K."/>
            <person name="Goodstein D."/>
            <person name="Schmutz J."/>
            <person name="Leebens-Mack J."/>
            <person name="Osbourn A."/>
        </authorList>
    </citation>
    <scope>NUCLEOTIDE SEQUENCE [LARGE SCALE GENOMIC DNA]</scope>
    <source>
        <strain evidence="2">JIC</strain>
    </source>
</reference>
<proteinExistence type="predicted"/>
<dbReference type="InterPro" id="IPR036047">
    <property type="entry name" value="F-box-like_dom_sf"/>
</dbReference>
<gene>
    <name evidence="2" type="ORF">RND81_14G245300</name>
</gene>
<dbReference type="PANTHER" id="PTHR34145:SF68">
    <property type="entry name" value="FBD DOMAIN-CONTAINING PROTEIN"/>
    <property type="match status" value="1"/>
</dbReference>
<sequence length="511" mass="58860">MLLTHPLYMTEICDENPEFLSKVRASMDILSSQIVTDRISELPDEILVDCLSLLDMKSTAQTSIISRRWRYLWTHLSTLDFDPELTYPEEFETFSKNEKYETTKYFAWINQVVSVHRGTSIDKFRVHSRYVTSYATQLDKWVQFAFSKRVKELVLNLIGINLICIDHSEKGYPLGFETLRYPPCYTGITAIQSLHLCYVNVSDEFLEFLMSHCHHLERLYLQAIPLSNLKVKSSKLKYLSIVMCFSDLEELEIDAENLLYFLYDDAKREGGPHMVFRCVPKLVETDFRGGLCQFPFPIFEKLSLFSGQLCKLSLDIDPNWKTYETDLAIPEGVIPSFPNLKQFTCTTICYDSSCILALKRFIEACPNLEELKMQIIYMQNDGYCEADVLREIDLDENLQPEINFSSGHDMEIGHVPDTVTGNMNEEKSSHQNLRILEVVGFLGVECDTRLILAIINYACSLKTVICDPQGIRYSHTPFDNFTDAPNEHDAAKRRARQLAKIVEPKVKVVVI</sequence>
<protein>
    <recommendedName>
        <fullName evidence="1">F-box domain-containing protein</fullName>
    </recommendedName>
</protein>
<organism evidence="2 3">
    <name type="scientific">Saponaria officinalis</name>
    <name type="common">Common soapwort</name>
    <name type="synonym">Lychnis saponaria</name>
    <dbReference type="NCBI Taxonomy" id="3572"/>
    <lineage>
        <taxon>Eukaryota</taxon>
        <taxon>Viridiplantae</taxon>
        <taxon>Streptophyta</taxon>
        <taxon>Embryophyta</taxon>
        <taxon>Tracheophyta</taxon>
        <taxon>Spermatophyta</taxon>
        <taxon>Magnoliopsida</taxon>
        <taxon>eudicotyledons</taxon>
        <taxon>Gunneridae</taxon>
        <taxon>Pentapetalae</taxon>
        <taxon>Caryophyllales</taxon>
        <taxon>Caryophyllaceae</taxon>
        <taxon>Caryophylleae</taxon>
        <taxon>Saponaria</taxon>
    </lineage>
</organism>